<dbReference type="PANTHER" id="PTHR24148">
    <property type="entry name" value="ANKYRIN REPEAT DOMAIN-CONTAINING PROTEIN 39 HOMOLOG-RELATED"/>
    <property type="match status" value="1"/>
</dbReference>
<dbReference type="AlphaFoldDB" id="A0A428RD63"/>
<protein>
    <recommendedName>
        <fullName evidence="2">Heterokaryon incompatibility domain-containing protein</fullName>
    </recommendedName>
</protein>
<dbReference type="Pfam" id="PF06985">
    <property type="entry name" value="HET"/>
    <property type="match status" value="1"/>
</dbReference>
<dbReference type="EMBL" id="NKCL01000348">
    <property type="protein sequence ID" value="RSL75462.1"/>
    <property type="molecule type" value="Genomic_DNA"/>
</dbReference>
<dbReference type="InterPro" id="IPR010730">
    <property type="entry name" value="HET"/>
</dbReference>
<evidence type="ECO:0000313" key="3">
    <source>
        <dbReference type="EMBL" id="RSL75462.1"/>
    </source>
</evidence>
<gene>
    <name evidence="3" type="ORF">CEP51_010849</name>
</gene>
<evidence type="ECO:0000259" key="2">
    <source>
        <dbReference type="Pfam" id="PF06985"/>
    </source>
</evidence>
<feature type="region of interest" description="Disordered" evidence="1">
    <location>
        <begin position="431"/>
        <end position="452"/>
    </location>
</feature>
<feature type="compositionally biased region" description="Polar residues" evidence="1">
    <location>
        <begin position="431"/>
        <end position="442"/>
    </location>
</feature>
<comment type="caution">
    <text evidence="3">The sequence shown here is derived from an EMBL/GenBank/DDBJ whole genome shotgun (WGS) entry which is preliminary data.</text>
</comment>
<sequence length="1085" mass="123466">MPPLPTEAQLQRRRNLEIAKRQATFLVSIMATIFILCPECLRVYRNLCFVPALAWLTGLVFNLIESLSNTLDNVPTVLKYFIPGDMDIPITAPFDQIRTSVGPLLSKARAEAKIIALEARVRIMAFRKVVLLVLANWFLRQLGQDPVGEDSSERSEDVTPGPAPISNEWYGILVMTPPVYHYGSLLLAPNAREQRDPIQWDSHRTSYVPSISPRSDFRVHLSFCLVPKAVWESQDTTLAGKLMAGLYWNMRGDNCVADGEVWTQARVQRITGIKVLGLVDEEPNTVNSCHAYFASLRQGWNYKNTSWNDVDFAIILGFLVTGPQAARITKDLFDRFSRLPSLFTHSSSQLFNILGVPIMSRWHEDTCVSPDVVLNGDLPTCNTCGAVPDLDAIRLKQQQTSPFPPSPPDEAPGQFNLHWPLSSLYSRATDANTGQGLANNSNEDVRSTHDFEPSPIYQRRLETQEFRLLRLDGASSGTNLLHLHLETHDQVRFPVYETVSYTWGGENNDNSRSQLVFIGPYWDILLQTQNCWDMLKFLRPADGLRRLWVDAICINQKDDEERAAQVSKMADIYQKAQRALVYLGSSLVDATSPRKYPLRQRFEHSITQFNESDQILRDGKVDLNKLLVRRYFSRVWVIQELIVSRQVVFQVGDTEFWADGTSIHRVKGYDWQNTPAPWLVHMAQGTPQGRDIYGAMRETWSSNASDLRDKIFGILALIDDLQEREIFRPDYSLSFFHVYLGALAYSLLGLKRVEILCHAAGLSAPDGQPSWMIDSKIPTWPARFDFQGQAESTFKSWRRVWPEKWVWPPRDDLDTATIAQRRPFDLIMGQTGLDQKRRGPGSFIFSQFSTQYKSRKGVHVDPGPYTMEEFVNPGLVSIYFEDPDAEALQRLKEETWNNGATVDASTGSLEINLTRICGFTAAPLKVYTDGSMSIFGVEGAGKFEAWMYLITDIPFDRLVIPGSDHLFLLDQGDEKSFMILILRKLEDSLALKLIGCCYGLYFRFPPRRWLAAEMASAPPEDDKVFLPDLRNRLRYDDMAKLFVGDEILEKLLRIDAHSLDKYQFKTLAREFLLGASPKLFEAFRK</sequence>
<dbReference type="PANTHER" id="PTHR24148:SF81">
    <property type="entry name" value="HETEROKARYON INCOMPATIBILITY DOMAIN-CONTAINING PROTEIN"/>
    <property type="match status" value="1"/>
</dbReference>
<feature type="compositionally biased region" description="Basic and acidic residues" evidence="1">
    <location>
        <begin position="443"/>
        <end position="452"/>
    </location>
</feature>
<name>A0A428RD63_9HYPO</name>
<accession>A0A428RD63</accession>
<dbReference type="Proteomes" id="UP000287972">
    <property type="component" value="Unassembled WGS sequence"/>
</dbReference>
<proteinExistence type="predicted"/>
<keyword evidence="4" id="KW-1185">Reference proteome</keyword>
<evidence type="ECO:0000313" key="4">
    <source>
        <dbReference type="Proteomes" id="UP000287972"/>
    </source>
</evidence>
<reference evidence="3 4" key="1">
    <citation type="submission" date="2017-06" db="EMBL/GenBank/DDBJ databases">
        <title>Comparative genomic analysis of Ambrosia Fusariam Clade fungi.</title>
        <authorList>
            <person name="Stajich J.E."/>
            <person name="Carrillo J."/>
            <person name="Kijimoto T."/>
            <person name="Eskalen A."/>
            <person name="O'Donnell K."/>
            <person name="Kasson M."/>
        </authorList>
    </citation>
    <scope>NUCLEOTIDE SEQUENCE [LARGE SCALE GENOMIC DNA]</scope>
    <source>
        <strain evidence="3 4">NRRL62606</strain>
    </source>
</reference>
<organism evidence="3 4">
    <name type="scientific">Fusarium floridanum</name>
    <dbReference type="NCBI Taxonomy" id="1325733"/>
    <lineage>
        <taxon>Eukaryota</taxon>
        <taxon>Fungi</taxon>
        <taxon>Dikarya</taxon>
        <taxon>Ascomycota</taxon>
        <taxon>Pezizomycotina</taxon>
        <taxon>Sordariomycetes</taxon>
        <taxon>Hypocreomycetidae</taxon>
        <taxon>Hypocreales</taxon>
        <taxon>Nectriaceae</taxon>
        <taxon>Fusarium</taxon>
        <taxon>Fusarium solani species complex</taxon>
    </lineage>
</organism>
<evidence type="ECO:0000256" key="1">
    <source>
        <dbReference type="SAM" id="MobiDB-lite"/>
    </source>
</evidence>
<feature type="domain" description="Heterokaryon incompatibility" evidence="2">
    <location>
        <begin position="496"/>
        <end position="640"/>
    </location>
</feature>
<dbReference type="InterPro" id="IPR052895">
    <property type="entry name" value="HetReg/Transcr_Mod"/>
</dbReference>